<feature type="compositionally biased region" description="Low complexity" evidence="1">
    <location>
        <begin position="1091"/>
        <end position="1122"/>
    </location>
</feature>
<feature type="region of interest" description="Disordered" evidence="1">
    <location>
        <begin position="745"/>
        <end position="773"/>
    </location>
</feature>
<organism evidence="2 3">
    <name type="scientific">Prorocentrum cordatum</name>
    <dbReference type="NCBI Taxonomy" id="2364126"/>
    <lineage>
        <taxon>Eukaryota</taxon>
        <taxon>Sar</taxon>
        <taxon>Alveolata</taxon>
        <taxon>Dinophyceae</taxon>
        <taxon>Prorocentrales</taxon>
        <taxon>Prorocentraceae</taxon>
        <taxon>Prorocentrum</taxon>
    </lineage>
</organism>
<proteinExistence type="predicted"/>
<dbReference type="InterPro" id="IPR016024">
    <property type="entry name" value="ARM-type_fold"/>
</dbReference>
<feature type="compositionally biased region" description="Basic and acidic residues" evidence="1">
    <location>
        <begin position="1795"/>
        <end position="1806"/>
    </location>
</feature>
<dbReference type="PANTHER" id="PTHR33153:SF3">
    <property type="entry name" value="TRAFFICKING PROTEIN PARTICLE COMPLEX SUBUNIT 11 DOMAIN-CONTAINING PROTEIN"/>
    <property type="match status" value="1"/>
</dbReference>
<feature type="compositionally biased region" description="Low complexity" evidence="1">
    <location>
        <begin position="1154"/>
        <end position="1171"/>
    </location>
</feature>
<comment type="caution">
    <text evidence="2">The sequence shown here is derived from an EMBL/GenBank/DDBJ whole genome shotgun (WGS) entry which is preliminary data.</text>
</comment>
<dbReference type="PANTHER" id="PTHR33153">
    <property type="entry name" value="MYND-TYPE DOMAIN-CONTAINING PROTEIN"/>
    <property type="match status" value="1"/>
</dbReference>
<evidence type="ECO:0000313" key="2">
    <source>
        <dbReference type="EMBL" id="CAK0805100.1"/>
    </source>
</evidence>
<feature type="compositionally biased region" description="Low complexity" evidence="1">
    <location>
        <begin position="1515"/>
        <end position="1525"/>
    </location>
</feature>
<protein>
    <submittedName>
        <fullName evidence="2">Uncharacterized protein</fullName>
    </submittedName>
</protein>
<name>A0ABN9QMH7_9DINO</name>
<accession>A0ABN9QMH7</accession>
<feature type="compositionally biased region" description="Basic and acidic residues" evidence="1">
    <location>
        <begin position="1629"/>
        <end position="1650"/>
    </location>
</feature>
<feature type="region of interest" description="Disordered" evidence="1">
    <location>
        <begin position="1091"/>
        <end position="1136"/>
    </location>
</feature>
<feature type="compositionally biased region" description="Basic residues" evidence="1">
    <location>
        <begin position="2065"/>
        <end position="2074"/>
    </location>
</feature>
<dbReference type="SUPFAM" id="SSF48371">
    <property type="entry name" value="ARM repeat"/>
    <property type="match status" value="1"/>
</dbReference>
<evidence type="ECO:0000256" key="1">
    <source>
        <dbReference type="SAM" id="MobiDB-lite"/>
    </source>
</evidence>
<feature type="region of interest" description="Disordered" evidence="1">
    <location>
        <begin position="1398"/>
        <end position="1529"/>
    </location>
</feature>
<feature type="compositionally biased region" description="Basic and acidic residues" evidence="1">
    <location>
        <begin position="1430"/>
        <end position="1441"/>
    </location>
</feature>
<gene>
    <name evidence="2" type="ORF">PCOR1329_LOCUS11718</name>
</gene>
<feature type="compositionally biased region" description="Basic and acidic residues" evidence="1">
    <location>
        <begin position="1357"/>
        <end position="1366"/>
    </location>
</feature>
<feature type="region of interest" description="Disordered" evidence="1">
    <location>
        <begin position="1779"/>
        <end position="1806"/>
    </location>
</feature>
<feature type="compositionally biased region" description="Basic and acidic residues" evidence="1">
    <location>
        <begin position="1779"/>
        <end position="1788"/>
    </location>
</feature>
<sequence length="2074" mass="218641">MTKAAAGLKLSNSPGTAVQNTLRALQCRDAYNYTSVKNWSHVYQVAKNWLASGNLIVGRYNAYVKSRKIANKLDLNKVISDISKPCWKRDSEHTCLDAFRHHPEAVLQWRQMWHSLPKHDRAQRLAAEYAQAFEAHTARRMGDSTCFQMQYRIFGRKVCRDAFIALTGMHACTLQDARNLAVGAKMPALPHGLGSWVCSRPLTYMNARAWLVAYAKANADTSPMNDRLWLPAGRKQDYFAVYFHDRTSKNADPAHIASQSYFLKVWRQELPWLQLRAASGPFTHCGFCDFLHMLITEAKDQYVKDLLLRKLGQHYEFQAAQRMAMNQLFAESERHPEELVTVGWDKMDQAKTILPRVKALSNTQFQKGGSRLIVHLIGAKRWLTTCDWCKPIVLCPGVNIPEIREWWAPPLVPEWPEKFVNSHLARLKKLQALLEQAGRDCSNHLDYMRKLVNDELPEYLPSGQPLEEKINLVRKNAKRGMGQASQLVKGVDTDALDKAIAAAFPGSSAAALSPRRHATMERRRGASIPSLAGALAAGATACWAARRCFAAAGAAGSLRLSAEPRPGAGAGPEAAGGPPADVAGLHLSSAALVLGGVAAAARLRRRTSRPAVPSVFAQIMARKPAQTSPARGAARAEEAPSEAADSFAQMMSRRPSFSGGAAAAAGAAAGLASSAGHAEAAPERWWSSLEFRSVGGLGKKAEAKVVFADLKGPSVQTKLAMVDSAAPVARVEAAAPRLEARALAPEARAPAQAAAPTAEAPAPAAQAKAPAAEAPAPAVGAKVPAGEAEVAEPAASTKLPAAGAKASAGEAEVGAKAGATEAKAPLAEAAKAPSAGVKESTPQAKAAAVEAKAPAAQATAPAAEAKAPAMEAKTLAAETKALSAQAKAPAAEAKAPAAEAKAPAAEAKAPAVEVNAPVAEAKVPVVELKTSPVQAQVVDAKTTQATAATSSMEAAPPAQQKLAAAFAEAAGAPGGQKAAAAAAEASQSLPPAEALGDAVAAGVAAAGVAEQQDALGPIAANFAASYLAGQAALQDARARTCDRCRLLSVRTLAAAVRLERALARRLAPPSVACGMAGQRRGPDCLGWLTRPARGPARGEPPARPTGGWVLRLTGGGLPPLRGAAEEPARGAESDSSEAAEAWVAFRRSGAQAWQAHKAAESASRAAQPAEQTGQDSQEADEGAESAGTEDASEEADEADTSRAEDAGRGRQEGEADTSRESDAEDADEGGPLARCPPQPGAEAEELEASEERAAEDAGRGGEESEAEDAGQEALAGLGGDAAQPDEGGELPSRSPRLPGHDKEAGEAATAGRGEGPGGAFLVESSDDEDAPAQQGVANLPGTLGSAAAAATEAAEAEVQHAQDQLRRLLGPGDGFKQTPLADFFPQAAPPPASCAPFLLAGGARGPKPKSARELGRARAQKRMALSLQAAERRAKAARDSEQGALPPASGGALTLSPLQRPREPATPGPSEPATPASRLKPSQAPGALAALDDAAARGGEEGVLALLPERGRPPGRGAIPPGVAGKNTPRKVVEARKAGGVANLEPPTPAGKLEMKRLADELAQQALAGARPARFWERLTAETGYTQTALKRYLSDDEQRRAKAWTERAAEEASRRRSAAATPGWSRFQSKDRGVRMGKEGGRKKTKSADWPEQEEAVCQWARSLLMLGVSLSDFDLLDEFTLLLEEEAWDLQARAAEGAELAQAEQDRLAALTAHLAELAEKKGTRRYRRQKLCFHSQLHLRTPSNVLPMLPTEVEGFLTVVFEEPPEEAAWRLAREAEARKQKQEKDEPDEPDKDKDEPDEARVAEAPAAMKASILLSAAARTEARLERDQKNYGGEPGRKRKARQGGVGSRERRTLERAVLQEAHRHLAAWEAQLLESFPFLRGWGGTEALPEQWTPTQATDADWLTRRVPAFLSWLREQPERQVVVVGHGAYFMGLLGWHMQNCEVAELVDVGALVRTLRSARPPQDRRDAAAALGRTRRQGCAAVDPGGGGPADRPRRGDPRENAARALGKIAEAAASGGRASRAEALAGGVARLLGDADASVRAAAAEALGDAGESRRPRTPRRPRGC</sequence>
<feature type="region of interest" description="Disordered" evidence="1">
    <location>
        <begin position="1829"/>
        <end position="1857"/>
    </location>
</feature>
<feature type="region of interest" description="Disordered" evidence="1">
    <location>
        <begin position="1607"/>
        <end position="1651"/>
    </location>
</feature>
<evidence type="ECO:0000313" key="3">
    <source>
        <dbReference type="Proteomes" id="UP001189429"/>
    </source>
</evidence>
<feature type="compositionally biased region" description="Basic and acidic residues" evidence="1">
    <location>
        <begin position="1249"/>
        <end position="1262"/>
    </location>
</feature>
<feature type="region of interest" description="Disordered" evidence="1">
    <location>
        <begin position="1154"/>
        <end position="1373"/>
    </location>
</feature>
<dbReference type="Proteomes" id="UP001189429">
    <property type="component" value="Unassembled WGS sequence"/>
</dbReference>
<feature type="compositionally biased region" description="Basic and acidic residues" evidence="1">
    <location>
        <begin position="1199"/>
        <end position="1221"/>
    </location>
</feature>
<keyword evidence="3" id="KW-1185">Reference proteome</keyword>
<feature type="region of interest" description="Disordered" evidence="1">
    <location>
        <begin position="2053"/>
        <end position="2074"/>
    </location>
</feature>
<reference evidence="2" key="1">
    <citation type="submission" date="2023-10" db="EMBL/GenBank/DDBJ databases">
        <authorList>
            <person name="Chen Y."/>
            <person name="Shah S."/>
            <person name="Dougan E. K."/>
            <person name="Thang M."/>
            <person name="Chan C."/>
        </authorList>
    </citation>
    <scope>NUCLEOTIDE SEQUENCE [LARGE SCALE GENOMIC DNA]</scope>
</reference>
<dbReference type="EMBL" id="CAUYUJ010003381">
    <property type="protein sequence ID" value="CAK0805100.1"/>
    <property type="molecule type" value="Genomic_DNA"/>
</dbReference>
<feature type="region of interest" description="Disordered" evidence="1">
    <location>
        <begin position="623"/>
        <end position="646"/>
    </location>
</feature>
<feature type="region of interest" description="Disordered" evidence="1">
    <location>
        <begin position="1978"/>
        <end position="2007"/>
    </location>
</feature>
<feature type="compositionally biased region" description="Basic and acidic residues" evidence="1">
    <location>
        <begin position="1123"/>
        <end position="1132"/>
    </location>
</feature>